<evidence type="ECO:0000313" key="2">
    <source>
        <dbReference type="Proteomes" id="UP000528322"/>
    </source>
</evidence>
<keyword evidence="2" id="KW-1185">Reference proteome</keyword>
<reference evidence="1 2" key="1">
    <citation type="submission" date="2020-08" db="EMBL/GenBank/DDBJ databases">
        <title>Genomic Encyclopedia of Type Strains, Phase IV (KMG-IV): sequencing the most valuable type-strain genomes for metagenomic binning, comparative biology and taxonomic classification.</title>
        <authorList>
            <person name="Goeker M."/>
        </authorList>
    </citation>
    <scope>NUCLEOTIDE SEQUENCE [LARGE SCALE GENOMIC DNA]</scope>
    <source>
        <strain evidence="1 2">DSM 22071</strain>
    </source>
</reference>
<evidence type="ECO:0008006" key="3">
    <source>
        <dbReference type="Google" id="ProtNLM"/>
    </source>
</evidence>
<accession>A0A7W8DGZ4</accession>
<name>A0A7W8DGZ4_9BACT</name>
<dbReference type="EMBL" id="JACHID010000005">
    <property type="protein sequence ID" value="MBB5021738.1"/>
    <property type="molecule type" value="Genomic_DNA"/>
</dbReference>
<proteinExistence type="predicted"/>
<gene>
    <name evidence="1" type="ORF">HNR37_001051</name>
</gene>
<dbReference type="Proteomes" id="UP000528322">
    <property type="component" value="Unassembled WGS sequence"/>
</dbReference>
<dbReference type="AlphaFoldDB" id="A0A7W8DGZ4"/>
<comment type="caution">
    <text evidence="1">The sequence shown here is derived from an EMBL/GenBank/DDBJ whole genome shotgun (WGS) entry which is preliminary data.</text>
</comment>
<dbReference type="RefSeq" id="WP_183730978.1">
    <property type="nucleotide sequence ID" value="NZ_JACHID010000005.1"/>
</dbReference>
<protein>
    <recommendedName>
        <fullName evidence="3">PilZ domain-containing protein</fullName>
    </recommendedName>
</protein>
<organism evidence="1 2">
    <name type="scientific">Desulfurispira natronophila</name>
    <dbReference type="NCBI Taxonomy" id="682562"/>
    <lineage>
        <taxon>Bacteria</taxon>
        <taxon>Pseudomonadati</taxon>
        <taxon>Chrysiogenota</taxon>
        <taxon>Chrysiogenia</taxon>
        <taxon>Chrysiogenales</taxon>
        <taxon>Chrysiogenaceae</taxon>
        <taxon>Desulfurispira</taxon>
    </lineage>
</organism>
<evidence type="ECO:0000313" key="1">
    <source>
        <dbReference type="EMBL" id="MBB5021738.1"/>
    </source>
</evidence>
<sequence length="262" mass="30371">MIAKGTPLEIRFRDKQGKEIWCSATADKFSESVLVARLNIHIPLDYDSISTSEDYPVWVNYIDGDSLVSLEGRVAGKMRDQVYGIRIVRTEPDRHEYASLEDSMKVHYKMLDENDYFLMRQTLHNFRIAKPVMPKYLDASEEIPQALLKFLGDINHKLERILTILESSDSEKITMQDSFVTTRVGGGFLIGEQKLAEGYYIMRINIPIFPYHEFYAMGQGRQFSSGAAGILFTYIGEDDREELIKYVFERQREVLKSQRKQK</sequence>